<dbReference type="EMBL" id="BART01005488">
    <property type="protein sequence ID" value="GAG66550.1"/>
    <property type="molecule type" value="Genomic_DNA"/>
</dbReference>
<feature type="non-terminal residue" evidence="1">
    <location>
        <position position="1"/>
    </location>
</feature>
<comment type="caution">
    <text evidence="1">The sequence shown here is derived from an EMBL/GenBank/DDBJ whole genome shotgun (WGS) entry which is preliminary data.</text>
</comment>
<name>X0ZAP3_9ZZZZ</name>
<evidence type="ECO:0008006" key="2">
    <source>
        <dbReference type="Google" id="ProtNLM"/>
    </source>
</evidence>
<dbReference type="Gene3D" id="1.25.40.10">
    <property type="entry name" value="Tetratricopeptide repeat domain"/>
    <property type="match status" value="1"/>
</dbReference>
<evidence type="ECO:0000313" key="1">
    <source>
        <dbReference type="EMBL" id="GAG66550.1"/>
    </source>
</evidence>
<dbReference type="SUPFAM" id="SSF48452">
    <property type="entry name" value="TPR-like"/>
    <property type="match status" value="1"/>
</dbReference>
<gene>
    <name evidence="1" type="ORF">S01H4_12719</name>
</gene>
<organism evidence="1">
    <name type="scientific">marine sediment metagenome</name>
    <dbReference type="NCBI Taxonomy" id="412755"/>
    <lineage>
        <taxon>unclassified sequences</taxon>
        <taxon>metagenomes</taxon>
        <taxon>ecological metagenomes</taxon>
    </lineage>
</organism>
<reference evidence="1" key="1">
    <citation type="journal article" date="2014" name="Front. Microbiol.">
        <title>High frequency of phylogenetically diverse reductive dehalogenase-homologous genes in deep subseafloor sedimentary metagenomes.</title>
        <authorList>
            <person name="Kawai M."/>
            <person name="Futagami T."/>
            <person name="Toyoda A."/>
            <person name="Takaki Y."/>
            <person name="Nishi S."/>
            <person name="Hori S."/>
            <person name="Arai W."/>
            <person name="Tsubouchi T."/>
            <person name="Morono Y."/>
            <person name="Uchiyama I."/>
            <person name="Ito T."/>
            <person name="Fujiyama A."/>
            <person name="Inagaki F."/>
            <person name="Takami H."/>
        </authorList>
    </citation>
    <scope>NUCLEOTIDE SEQUENCE</scope>
    <source>
        <strain evidence="1">Expedition CK06-06</strain>
    </source>
</reference>
<protein>
    <recommendedName>
        <fullName evidence="2">MalT-like TPR region domain-containing protein</fullName>
    </recommendedName>
</protein>
<accession>X0ZAP3</accession>
<proteinExistence type="predicted"/>
<dbReference type="AlphaFoldDB" id="X0ZAP3"/>
<sequence length="158" mass="18715">QAIYFFKESIKISEKIGDIYNKGINYIHLGEEYLRKDKFKVVKYYISNAEKIFKELEDKLGLADVFKLKGILSKKLKDWESSDKYFKQSIKIYSQQGDRINEGETYYEWSDMFIFKKDVDSAKRKLIKSKKILESIGARKHLGEIEEKLEKLKDAKYG</sequence>
<dbReference type="InterPro" id="IPR011990">
    <property type="entry name" value="TPR-like_helical_dom_sf"/>
</dbReference>